<dbReference type="PANTHER" id="PTHR30003">
    <property type="entry name" value="L-LACTATE PERMEASE"/>
    <property type="match status" value="1"/>
</dbReference>
<feature type="transmembrane region" description="Helical" evidence="8">
    <location>
        <begin position="505"/>
        <end position="527"/>
    </location>
</feature>
<dbReference type="GO" id="GO:0015129">
    <property type="term" value="F:lactate transmembrane transporter activity"/>
    <property type="evidence" value="ECO:0007669"/>
    <property type="project" value="UniProtKB-UniRule"/>
</dbReference>
<feature type="transmembrane region" description="Helical" evidence="8">
    <location>
        <begin position="431"/>
        <end position="453"/>
    </location>
</feature>
<feature type="transmembrane region" description="Helical" evidence="8">
    <location>
        <begin position="39"/>
        <end position="57"/>
    </location>
</feature>
<feature type="transmembrane region" description="Helical" evidence="8">
    <location>
        <begin position="465"/>
        <end position="485"/>
    </location>
</feature>
<feature type="transmembrane region" description="Helical" evidence="8">
    <location>
        <begin position="157"/>
        <end position="177"/>
    </location>
</feature>
<dbReference type="Proteomes" id="UP000018296">
    <property type="component" value="Unassembled WGS sequence"/>
</dbReference>
<evidence type="ECO:0000256" key="2">
    <source>
        <dbReference type="ARBA" id="ARBA00010100"/>
    </source>
</evidence>
<evidence type="ECO:0000256" key="7">
    <source>
        <dbReference type="ARBA" id="ARBA00023136"/>
    </source>
</evidence>
<feature type="transmembrane region" description="Helical" evidence="8">
    <location>
        <begin position="131"/>
        <end position="150"/>
    </location>
</feature>
<comment type="caution">
    <text evidence="9">The sequence shown here is derived from an EMBL/GenBank/DDBJ whole genome shotgun (WGS) entry which is preliminary data.</text>
</comment>
<evidence type="ECO:0000256" key="4">
    <source>
        <dbReference type="ARBA" id="ARBA00022475"/>
    </source>
</evidence>
<protein>
    <recommendedName>
        <fullName evidence="8">L-lactate permease</fullName>
    </recommendedName>
</protein>
<comment type="similarity">
    <text evidence="2 8">Belongs to the lactate permease family.</text>
</comment>
<keyword evidence="4 8" id="KW-1003">Cell membrane</keyword>
<dbReference type="STRING" id="1395513.P343_05250"/>
<keyword evidence="5 8" id="KW-0812">Transmembrane</keyword>
<gene>
    <name evidence="9" type="ORF">P343_05250</name>
</gene>
<organism evidence="9 10">
    <name type="scientific">Sporolactobacillus laevolacticus DSM 442</name>
    <dbReference type="NCBI Taxonomy" id="1395513"/>
    <lineage>
        <taxon>Bacteria</taxon>
        <taxon>Bacillati</taxon>
        <taxon>Bacillota</taxon>
        <taxon>Bacilli</taxon>
        <taxon>Bacillales</taxon>
        <taxon>Sporolactobacillaceae</taxon>
        <taxon>Sporolactobacillus</taxon>
    </lineage>
</organism>
<comment type="function">
    <text evidence="8">Uptake of L-lactate across the membrane. Can also transport D-lactate and glycolate.</text>
</comment>
<dbReference type="PATRIC" id="fig|1395513.3.peg.1070"/>
<dbReference type="NCBIfam" id="TIGR00795">
    <property type="entry name" value="lctP"/>
    <property type="match status" value="1"/>
</dbReference>
<feature type="transmembrane region" description="Helical" evidence="8">
    <location>
        <begin position="348"/>
        <end position="373"/>
    </location>
</feature>
<dbReference type="OrthoDB" id="9761056at2"/>
<feature type="transmembrane region" description="Helical" evidence="8">
    <location>
        <begin position="251"/>
        <end position="268"/>
    </location>
</feature>
<evidence type="ECO:0000313" key="10">
    <source>
        <dbReference type="Proteomes" id="UP000018296"/>
    </source>
</evidence>
<name>V6J702_9BACL</name>
<dbReference type="AlphaFoldDB" id="V6J702"/>
<dbReference type="GO" id="GO:0015295">
    <property type="term" value="F:solute:proton symporter activity"/>
    <property type="evidence" value="ECO:0007669"/>
    <property type="project" value="TreeGrafter"/>
</dbReference>
<feature type="transmembrane region" description="Helical" evidence="8">
    <location>
        <begin position="12"/>
        <end position="33"/>
    </location>
</feature>
<keyword evidence="6 8" id="KW-1133">Transmembrane helix</keyword>
<dbReference type="EMBL" id="AWTC01000004">
    <property type="protein sequence ID" value="EST12559.1"/>
    <property type="molecule type" value="Genomic_DNA"/>
</dbReference>
<feature type="transmembrane region" description="Helical" evidence="8">
    <location>
        <begin position="289"/>
        <end position="307"/>
    </location>
</feature>
<reference evidence="9 10" key="1">
    <citation type="journal article" date="2013" name="Genome Announc.">
        <title>Genome Sequence of Sporolactobacillus laevolacticus DSM442, an Efficient Polymer-Grade D-Lactate Producer from Agricultural Waste Cottonseed as a Nitrogen Source.</title>
        <authorList>
            <person name="Wang H."/>
            <person name="Wang L."/>
            <person name="Ju J."/>
            <person name="Yu B."/>
            <person name="Ma Y."/>
        </authorList>
    </citation>
    <scope>NUCLEOTIDE SEQUENCE [LARGE SCALE GENOMIC DNA]</scope>
    <source>
        <strain evidence="9 10">DSM 442</strain>
    </source>
</reference>
<keyword evidence="10" id="KW-1185">Reference proteome</keyword>
<evidence type="ECO:0000313" key="9">
    <source>
        <dbReference type="EMBL" id="EST12559.1"/>
    </source>
</evidence>
<feature type="transmembrane region" description="Helical" evidence="8">
    <location>
        <begin position="394"/>
        <end position="411"/>
    </location>
</feature>
<evidence type="ECO:0000256" key="1">
    <source>
        <dbReference type="ARBA" id="ARBA00004651"/>
    </source>
</evidence>
<sequence>MTWTQIYDPGHNIFISAAIAALPIVFFFLALTLFKIKGYLAAFLTVLIAVAVALNFYHMPVKAVIGAASYGATYSIWPIAYIVFGAVFLYKLTVKSGAFEVIRQSIISLTDDPRVQILIVGFVFNSFLEGAAGFGAPIAITAALLVGLGFDPIKAAGLCLVANIAPGSFGAIGIPVIVAGQVTGLSPNLIAAQLSTFMPYISFTVPFLIVAILSGFKGVKEVWRPTLVTALSYSLTQWFTIRFIGPELPDITSAIVSLSCLAVFLKIGKKGQSPASENHLTLGSIIKGWSPFIILTVFVLIWCSSIFKQMFSPSGILAGTTVNIPIPWLNNVVMKVAPLVPKTTPYPAILTLDFISATGTAIFLACVTTMLLLKINLRAGKQVFVETAKELYKPIMTIMFVLSFAFIANYSGESATLGIALARTAQYFPAVSPILGWLGVFLTGSVVSANALFGGLQHTTANQIGVSPLILITANVAGGTMAKMLSPQSIAVAAGAVGLAGRESALFRFTIKYSLIFLGIVCFVIFIQSLNF</sequence>
<evidence type="ECO:0000256" key="6">
    <source>
        <dbReference type="ARBA" id="ARBA00022989"/>
    </source>
</evidence>
<feature type="transmembrane region" description="Helical" evidence="8">
    <location>
        <begin position="197"/>
        <end position="216"/>
    </location>
</feature>
<accession>V6J702</accession>
<dbReference type="GO" id="GO:0005886">
    <property type="term" value="C:plasma membrane"/>
    <property type="evidence" value="ECO:0007669"/>
    <property type="project" value="UniProtKB-SubCell"/>
</dbReference>
<evidence type="ECO:0000256" key="5">
    <source>
        <dbReference type="ARBA" id="ARBA00022692"/>
    </source>
</evidence>
<proteinExistence type="inferred from homology"/>
<keyword evidence="7 8" id="KW-0472">Membrane</keyword>
<evidence type="ECO:0000256" key="3">
    <source>
        <dbReference type="ARBA" id="ARBA00022448"/>
    </source>
</evidence>
<dbReference type="RefSeq" id="WP_023509350.1">
    <property type="nucleotide sequence ID" value="NZ_AWTC01000004.1"/>
</dbReference>
<dbReference type="Pfam" id="PF02652">
    <property type="entry name" value="Lactate_perm"/>
    <property type="match status" value="1"/>
</dbReference>
<feature type="transmembrane region" description="Helical" evidence="8">
    <location>
        <begin position="69"/>
        <end position="90"/>
    </location>
</feature>
<dbReference type="InterPro" id="IPR003804">
    <property type="entry name" value="Lactate_perm"/>
</dbReference>
<dbReference type="eggNOG" id="COG1620">
    <property type="taxonomic scope" value="Bacteria"/>
</dbReference>
<keyword evidence="3 8" id="KW-0813">Transport</keyword>
<evidence type="ECO:0000256" key="8">
    <source>
        <dbReference type="RuleBase" id="RU365092"/>
    </source>
</evidence>
<comment type="subcellular location">
    <subcellularLocation>
        <location evidence="1 8">Cell membrane</location>
        <topology evidence="1 8">Multi-pass membrane protein</topology>
    </subcellularLocation>
</comment>
<dbReference type="PANTHER" id="PTHR30003:SF0">
    <property type="entry name" value="GLYCOLATE PERMEASE GLCA-RELATED"/>
    <property type="match status" value="1"/>
</dbReference>